<dbReference type="InterPro" id="IPR047057">
    <property type="entry name" value="MerR_fam"/>
</dbReference>
<dbReference type="STRING" id="709881.SAMN04489832_6407"/>
<dbReference type="Pfam" id="PF13411">
    <property type="entry name" value="MerR_1"/>
    <property type="match status" value="1"/>
</dbReference>
<dbReference type="InterPro" id="IPR000551">
    <property type="entry name" value="MerR-type_HTH_dom"/>
</dbReference>
<dbReference type="Proteomes" id="UP000185124">
    <property type="component" value="Unassembled WGS sequence"/>
</dbReference>
<evidence type="ECO:0000313" key="4">
    <source>
        <dbReference type="Proteomes" id="UP000185124"/>
    </source>
</evidence>
<keyword evidence="4" id="KW-1185">Reference proteome</keyword>
<protein>
    <submittedName>
        <fullName evidence="3">DNA-binding transcriptional regulator, MerR family</fullName>
    </submittedName>
</protein>
<dbReference type="PROSITE" id="PS50937">
    <property type="entry name" value="HTH_MERR_2"/>
    <property type="match status" value="1"/>
</dbReference>
<accession>A0A1N6AZC2</accession>
<dbReference type="PRINTS" id="PR00040">
    <property type="entry name" value="HTHMERR"/>
</dbReference>
<dbReference type="GO" id="GO:0003700">
    <property type="term" value="F:DNA-binding transcription factor activity"/>
    <property type="evidence" value="ECO:0007669"/>
    <property type="project" value="InterPro"/>
</dbReference>
<evidence type="ECO:0000313" key="3">
    <source>
        <dbReference type="EMBL" id="SIN39327.1"/>
    </source>
</evidence>
<dbReference type="EMBL" id="FSQT01000002">
    <property type="protein sequence ID" value="SIN39327.1"/>
    <property type="molecule type" value="Genomic_DNA"/>
</dbReference>
<evidence type="ECO:0000256" key="1">
    <source>
        <dbReference type="ARBA" id="ARBA00023125"/>
    </source>
</evidence>
<dbReference type="CDD" id="cd00592">
    <property type="entry name" value="HTH_MerR-like"/>
    <property type="match status" value="1"/>
</dbReference>
<reference evidence="4" key="1">
    <citation type="submission" date="2016-12" db="EMBL/GenBank/DDBJ databases">
        <authorList>
            <person name="Varghese N."/>
            <person name="Submissions S."/>
        </authorList>
    </citation>
    <scope>NUCLEOTIDE SEQUENCE [LARGE SCALE GENOMIC DNA]</scope>
    <source>
        <strain evidence="4">DSM 45599</strain>
    </source>
</reference>
<dbReference type="PANTHER" id="PTHR30204:SF93">
    <property type="entry name" value="HTH MERR-TYPE DOMAIN-CONTAINING PROTEIN"/>
    <property type="match status" value="1"/>
</dbReference>
<gene>
    <name evidence="3" type="ORF">SAMN04489832_6407</name>
</gene>
<dbReference type="SUPFAM" id="SSF46955">
    <property type="entry name" value="Putative DNA-binding domain"/>
    <property type="match status" value="1"/>
</dbReference>
<dbReference type="AlphaFoldDB" id="A0A1N6AZC2"/>
<dbReference type="PANTHER" id="PTHR30204">
    <property type="entry name" value="REDOX-CYCLING DRUG-SENSING TRANSCRIPTIONAL ACTIVATOR SOXR"/>
    <property type="match status" value="1"/>
</dbReference>
<dbReference type="GO" id="GO:0003677">
    <property type="term" value="F:DNA binding"/>
    <property type="evidence" value="ECO:0007669"/>
    <property type="project" value="UniProtKB-KW"/>
</dbReference>
<sequence length="317" mass="34759">MVRDMNGETRYTIGELARRTGLSVKTIRYYADRGIVPPTDRSPAGYRRYGPDAVARLELVRTLRDLGVDLAAIRRVVDREVPLAEVAAAHAEALAVQIRVLRLRQAVLTEAARRGGGAEQMELLHRLARLSGQERHRLVTDFLDAVFDGAATAPAYPGIMRSLTPELPDDPRTEQVQAWVELAELAQDPDFRASMRRLVREYAADHDVPGLPRPDAVAVVRDAVAPALAAGLDPAGPEADPVIRAVTTRYAGLSASPDDADLRRRLLDRLDTANDPRRDRYLDLLAVINGWSTGGAVAPALDWFSRALRARMPSPAC</sequence>
<feature type="domain" description="HTH merR-type" evidence="2">
    <location>
        <begin position="10"/>
        <end position="79"/>
    </location>
</feature>
<name>A0A1N6AZC2_9ACTN</name>
<dbReference type="InterPro" id="IPR009061">
    <property type="entry name" value="DNA-bd_dom_put_sf"/>
</dbReference>
<organism evidence="3 4">
    <name type="scientific">Micromonospora cremea</name>
    <dbReference type="NCBI Taxonomy" id="709881"/>
    <lineage>
        <taxon>Bacteria</taxon>
        <taxon>Bacillati</taxon>
        <taxon>Actinomycetota</taxon>
        <taxon>Actinomycetes</taxon>
        <taxon>Micromonosporales</taxon>
        <taxon>Micromonosporaceae</taxon>
        <taxon>Micromonospora</taxon>
    </lineage>
</organism>
<evidence type="ECO:0000259" key="2">
    <source>
        <dbReference type="PROSITE" id="PS50937"/>
    </source>
</evidence>
<proteinExistence type="predicted"/>
<keyword evidence="1 3" id="KW-0238">DNA-binding</keyword>
<dbReference type="Gene3D" id="1.10.1660.10">
    <property type="match status" value="1"/>
</dbReference>
<dbReference type="SMART" id="SM00422">
    <property type="entry name" value="HTH_MERR"/>
    <property type="match status" value="1"/>
</dbReference>